<dbReference type="Pfam" id="PF01321">
    <property type="entry name" value="Creatinase_N"/>
    <property type="match status" value="1"/>
</dbReference>
<accession>A0A7W5G4T2</accession>
<gene>
    <name evidence="3" type="ORF">FHR96_000548</name>
</gene>
<keyword evidence="3" id="KW-0645">Protease</keyword>
<dbReference type="InterPro" id="IPR036005">
    <property type="entry name" value="Creatinase/aminopeptidase-like"/>
</dbReference>
<dbReference type="RefSeq" id="WP_183386130.1">
    <property type="nucleotide sequence ID" value="NZ_JACHXM010000002.1"/>
</dbReference>
<proteinExistence type="predicted"/>
<evidence type="ECO:0000313" key="3">
    <source>
        <dbReference type="EMBL" id="MBB3139701.1"/>
    </source>
</evidence>
<dbReference type="GO" id="GO:0004177">
    <property type="term" value="F:aminopeptidase activity"/>
    <property type="evidence" value="ECO:0007669"/>
    <property type="project" value="UniProtKB-KW"/>
</dbReference>
<evidence type="ECO:0000313" key="4">
    <source>
        <dbReference type="Proteomes" id="UP000525987"/>
    </source>
</evidence>
<dbReference type="Proteomes" id="UP000525987">
    <property type="component" value="Unassembled WGS sequence"/>
</dbReference>
<evidence type="ECO:0000259" key="1">
    <source>
        <dbReference type="Pfam" id="PF00557"/>
    </source>
</evidence>
<dbReference type="InterPro" id="IPR000994">
    <property type="entry name" value="Pept_M24"/>
</dbReference>
<dbReference type="InterPro" id="IPR029149">
    <property type="entry name" value="Creatin/AminoP/Spt16_N"/>
</dbReference>
<dbReference type="EMBL" id="JACHXM010000002">
    <property type="protein sequence ID" value="MBB3139701.1"/>
    <property type="molecule type" value="Genomic_DNA"/>
</dbReference>
<keyword evidence="4" id="KW-1185">Reference proteome</keyword>
<sequence length="416" mass="46052">MELDWHVQRSDLAGIGQLALDASRVDVDENALALSRLQRVRTQMQRFELEALLLNDPVNIRYACGARNMQVFAARNGMARYLLVTHDRTILFEMGGAEHLARGLPTLDQVCSSANTGYVATADGLVKAERQWTLEMGAWLRELAGRGARIGTERLPPGIVSGLLAQGFELTDAQGAVERARAIKTQEELQCIRASLACTEVGVAALHEALQPGMTENELWSVLHQAVIAGGGEYFETRLLNSGQRSNPWFQETGAKRIARNELVALDTDVVGCFGYYADFSRTFHAGPEAPTSRQRDLYKTALEQVSHNLSILRPGMSFRDYAREAWPIPERFFANRYYVSAHGVGMTGEYPYLYHHADFEQAGYDGEILPGMTLCVESFIGAEGGEEGVKLEQQVLITGSGTEILSNFPFEETLR</sequence>
<dbReference type="InterPro" id="IPR050659">
    <property type="entry name" value="Peptidase_M24B"/>
</dbReference>
<dbReference type="SUPFAM" id="SSF53092">
    <property type="entry name" value="Creatinase/prolidase N-terminal domain"/>
    <property type="match status" value="1"/>
</dbReference>
<keyword evidence="3" id="KW-0031">Aminopeptidase</keyword>
<feature type="domain" description="Creatinase N-terminal" evidence="2">
    <location>
        <begin position="36"/>
        <end position="183"/>
    </location>
</feature>
<organism evidence="3 4">
    <name type="scientific">Halomonas organivorans</name>
    <dbReference type="NCBI Taxonomy" id="257772"/>
    <lineage>
        <taxon>Bacteria</taxon>
        <taxon>Pseudomonadati</taxon>
        <taxon>Pseudomonadota</taxon>
        <taxon>Gammaproteobacteria</taxon>
        <taxon>Oceanospirillales</taxon>
        <taxon>Halomonadaceae</taxon>
        <taxon>Halomonas</taxon>
    </lineage>
</organism>
<keyword evidence="3" id="KW-0378">Hydrolase</keyword>
<dbReference type="AlphaFoldDB" id="A0A7W5G4T2"/>
<evidence type="ECO:0000259" key="2">
    <source>
        <dbReference type="Pfam" id="PF01321"/>
    </source>
</evidence>
<dbReference type="PANTHER" id="PTHR46112">
    <property type="entry name" value="AMINOPEPTIDASE"/>
    <property type="match status" value="1"/>
</dbReference>
<dbReference type="CDD" id="cd01066">
    <property type="entry name" value="APP_MetAP"/>
    <property type="match status" value="1"/>
</dbReference>
<dbReference type="InterPro" id="IPR000587">
    <property type="entry name" value="Creatinase_N"/>
</dbReference>
<protein>
    <submittedName>
        <fullName evidence="3">Xaa-Pro aminopeptidase</fullName>
    </submittedName>
</protein>
<dbReference type="SUPFAM" id="SSF55920">
    <property type="entry name" value="Creatinase/aminopeptidase"/>
    <property type="match status" value="1"/>
</dbReference>
<dbReference type="Gene3D" id="3.40.350.10">
    <property type="entry name" value="Creatinase/prolidase N-terminal domain"/>
    <property type="match status" value="1"/>
</dbReference>
<comment type="caution">
    <text evidence="3">The sequence shown here is derived from an EMBL/GenBank/DDBJ whole genome shotgun (WGS) entry which is preliminary data.</text>
</comment>
<feature type="domain" description="Peptidase M24" evidence="1">
    <location>
        <begin position="191"/>
        <end position="399"/>
    </location>
</feature>
<dbReference type="Pfam" id="PF00557">
    <property type="entry name" value="Peptidase_M24"/>
    <property type="match status" value="1"/>
</dbReference>
<dbReference type="PANTHER" id="PTHR46112:SF2">
    <property type="entry name" value="XAA-PRO AMINOPEPTIDASE P-RELATED"/>
    <property type="match status" value="1"/>
</dbReference>
<name>A0A7W5G4T2_9GAMM</name>
<dbReference type="Gene3D" id="3.90.230.10">
    <property type="entry name" value="Creatinase/methionine aminopeptidase superfamily"/>
    <property type="match status" value="1"/>
</dbReference>
<reference evidence="3 4" key="1">
    <citation type="submission" date="2020-08" db="EMBL/GenBank/DDBJ databases">
        <title>Genomic Encyclopedia of Type Strains, Phase III (KMG-III): the genomes of soil and plant-associated and newly described type strains.</title>
        <authorList>
            <person name="Whitman W."/>
        </authorList>
    </citation>
    <scope>NUCLEOTIDE SEQUENCE [LARGE SCALE GENOMIC DNA]</scope>
    <source>
        <strain evidence="3 4">CECT 5995</strain>
    </source>
</reference>